<dbReference type="Gene3D" id="2.30.40.10">
    <property type="entry name" value="Urease, subunit C, domain 1"/>
    <property type="match status" value="1"/>
</dbReference>
<dbReference type="OrthoDB" id="3238066at2"/>
<dbReference type="PANTHER" id="PTHR22642">
    <property type="entry name" value="IMIDAZOLONEPROPIONASE"/>
    <property type="match status" value="1"/>
</dbReference>
<dbReference type="EMBL" id="LT629772">
    <property type="protein sequence ID" value="SDT29175.1"/>
    <property type="molecule type" value="Genomic_DNA"/>
</dbReference>
<keyword evidence="3" id="KW-1185">Reference proteome</keyword>
<dbReference type="GO" id="GO:0016810">
    <property type="term" value="F:hydrolase activity, acting on carbon-nitrogen (but not peptide) bonds"/>
    <property type="evidence" value="ECO:0007669"/>
    <property type="project" value="InterPro"/>
</dbReference>
<dbReference type="SUPFAM" id="SSF51556">
    <property type="entry name" value="Metallo-dependent hydrolases"/>
    <property type="match status" value="1"/>
</dbReference>
<dbReference type="STRING" id="630515.SAMN04489812_5008"/>
<dbReference type="RefSeq" id="WP_157683696.1">
    <property type="nucleotide sequence ID" value="NZ_LT629772.1"/>
</dbReference>
<evidence type="ECO:0000259" key="1">
    <source>
        <dbReference type="Pfam" id="PF07969"/>
    </source>
</evidence>
<dbReference type="AlphaFoldDB" id="A0A1H1Z5T2"/>
<dbReference type="PANTHER" id="PTHR22642:SF2">
    <property type="entry name" value="PROTEIN LONG AFTER FAR-RED 3"/>
    <property type="match status" value="1"/>
</dbReference>
<dbReference type="Gene3D" id="3.10.310.70">
    <property type="match status" value="1"/>
</dbReference>
<feature type="domain" description="Amidohydrolase 3" evidence="1">
    <location>
        <begin position="45"/>
        <end position="486"/>
    </location>
</feature>
<gene>
    <name evidence="2" type="ORF">SAMN04489812_5008</name>
</gene>
<dbReference type="InterPro" id="IPR013108">
    <property type="entry name" value="Amidohydro_3"/>
</dbReference>
<accession>A0A1H1Z5T2</accession>
<evidence type="ECO:0000313" key="2">
    <source>
        <dbReference type="EMBL" id="SDT29175.1"/>
    </source>
</evidence>
<dbReference type="Gene3D" id="3.20.20.140">
    <property type="entry name" value="Metal-dependent hydrolases"/>
    <property type="match status" value="1"/>
</dbReference>
<name>A0A1H1Z5T2_9ACTN</name>
<dbReference type="InterPro" id="IPR011059">
    <property type="entry name" value="Metal-dep_hydrolase_composite"/>
</dbReference>
<proteinExistence type="predicted"/>
<dbReference type="SUPFAM" id="SSF51338">
    <property type="entry name" value="Composite domain of metallo-dependent hydrolases"/>
    <property type="match status" value="1"/>
</dbReference>
<dbReference type="Proteomes" id="UP000199103">
    <property type="component" value="Chromosome I"/>
</dbReference>
<dbReference type="Pfam" id="PF07969">
    <property type="entry name" value="Amidohydro_3"/>
    <property type="match status" value="1"/>
</dbReference>
<evidence type="ECO:0000313" key="3">
    <source>
        <dbReference type="Proteomes" id="UP000199103"/>
    </source>
</evidence>
<organism evidence="2 3">
    <name type="scientific">Microlunatus soli</name>
    <dbReference type="NCBI Taxonomy" id="630515"/>
    <lineage>
        <taxon>Bacteria</taxon>
        <taxon>Bacillati</taxon>
        <taxon>Actinomycetota</taxon>
        <taxon>Actinomycetes</taxon>
        <taxon>Propionibacteriales</taxon>
        <taxon>Propionibacteriaceae</taxon>
        <taxon>Microlunatus</taxon>
    </lineage>
</organism>
<reference evidence="2 3" key="1">
    <citation type="submission" date="2016-10" db="EMBL/GenBank/DDBJ databases">
        <authorList>
            <person name="de Groot N.N."/>
        </authorList>
    </citation>
    <scope>NUCLEOTIDE SEQUENCE [LARGE SCALE GENOMIC DNA]</scope>
    <source>
        <strain evidence="2 3">DSM 21800</strain>
    </source>
</reference>
<dbReference type="InterPro" id="IPR032466">
    <property type="entry name" value="Metal_Hydrolase"/>
</dbReference>
<sequence>MTGGNWLIDVRRPGADRRLDVRIADGVVAQIVDHDEVDHDGVRYDAGGRWLVPGLYDGHAHLTQYAIQQSRIDLSTATSAAHAVDLVAAAAATAPQAGGSDSDEPLIGARFRDGLWPEPLHKDLLDRRFGRRPVIMISADLHCGWANSAGIALLGHPGHPTGVLKEEVWFEALMRLPQPSEQRTDALVEEVVGSAVRRGLVGLRDFEFADNLTVWERRQHFGRTPIRVDCAVLAPELSDATTRGLTSGQQLPGSDGLLTLGPVKVFVDGSLNTRTALCHDRYPGTDGHGETVLDHEALSEIMRQAQRRKLIMAVHAIGDLANTIALDCFERTGAGGSIEHAQLVADDDLGRYAVLGVTASMQPWHAIDDWQVADRYWAGRTGRAFPFAALVDAGAMIEFGSDAPVAPLDPWRAIAAAVDRESIIGHPWHPEQQLSVADALRFSTRGRGIVRAGQPADLVLLDADPYTLAAPELITVGVHATAVAGHWLHGPSALVDCLP</sequence>
<protein>
    <recommendedName>
        <fullName evidence="1">Amidohydrolase 3 domain-containing protein</fullName>
    </recommendedName>
</protein>